<sequence length="1003" mass="110887">MNNRKTNGSAESRWRDHVAASAPIRAEMPRRNEDFGAPDKKIQSPPLPPAPAPASAPAASLLQRLKQQATQFTSPLPLLSRGPAPQPPKPPTDEGLRKGLIVLGPESTFGSKSYTKYSDIDEKTLSTGVPCMRSDSLTSSELGLSRGRRHHCSRRWCFCLVLAVLFVAIGAAAGIYFAYQFLGLEPSKVQVFKGKLRVMGIDRSITSLRSYGLRRDNGSDRFREPYTRNNRSSFSNLASSRMVANNSMQGRSANSFRGTNTRRGMFDQTTEQFEAPWREALSDTTGEEYLATLRAFQQRMDRIYSTSLFKVAFIRSEILALDRGEEDSLVVHFNLHIDQQKLRLDAADLYIVLLSEIRKSNSDAFAGLQLDEDSLEIEERILSLQNASTMPTDSSIPVHTVEPPGASSLGSNYPSRFATQSSRVLATPSPRVCSKLDLTYCSTLHHNVTTYPNLMGHIDLSDAEKDLAFIREMVDSSCHSLALEFMCEVLQPDCHKFSQPTSRGTFEDELIPPCRDFCEEVMGACRTRLPPHLRLKIDCGKFPLFQDGHKCTAKPGCSRELHLKGWAERVCDGVVDCLDMSDEDHCASCSPGSFRCGGGSQCVSQDRKCDGIEDCANGADERSCLSLTSTPTDESALKDQRWTRYNREGLLRYTEAGDPSRVCVDNINKTLTTREAHQLIHNMAEVTCDLLTYGGVDLVEVVVEDGFDHVPGLGYVQISDVHKSNITFERVNCTKRTVVYMACSELACGVRPLYLSNREPAYIDRVARTAGAGDWPWAAALLKDGLHTCDATLVHPTWLLTTANCFKGHGRALWVARMGSVRISSQAPWVQERLIVGMVKSVVKGSQMVLVKLEEEVQLSDYVRPVCLGSHHNSSQLMSRNCRALGWGTRRDPLIELRANVTSGNYCSKRVLDFGNGGNGPISYASRDVLCGQQKHPTERCLLEEMSGAGLLCEWAGRWEVVGVAVAGTGCNTGARPRVYDDVNPTAVKWIKMTIAAFAKESV</sequence>
<dbReference type="Pfam" id="PF01392">
    <property type="entry name" value="Fz"/>
    <property type="match status" value="1"/>
</dbReference>
<dbReference type="KEGG" id="hazt:108678779"/>
<keyword evidence="8 10" id="KW-1015">Disulfide bond</keyword>
<dbReference type="InterPro" id="IPR036790">
    <property type="entry name" value="Frizzled_dom_sf"/>
</dbReference>
<keyword evidence="3 12" id="KW-0812">Transmembrane</keyword>
<dbReference type="Gene3D" id="4.10.400.10">
    <property type="entry name" value="Low-density Lipoprotein Receptor"/>
    <property type="match status" value="2"/>
</dbReference>
<feature type="compositionally biased region" description="Polar residues" evidence="11">
    <location>
        <begin position="1"/>
        <end position="10"/>
    </location>
</feature>
<dbReference type="Pfam" id="PF00057">
    <property type="entry name" value="Ldl_recept_a"/>
    <property type="match status" value="1"/>
</dbReference>
<dbReference type="AlphaFoldDB" id="A0A979FNU3"/>
<dbReference type="Proteomes" id="UP000694843">
    <property type="component" value="Unplaced"/>
</dbReference>
<dbReference type="SUPFAM" id="SSF57424">
    <property type="entry name" value="LDL receptor-like module"/>
    <property type="match status" value="1"/>
</dbReference>
<evidence type="ECO:0000256" key="1">
    <source>
        <dbReference type="ARBA" id="ARBA00004401"/>
    </source>
</evidence>
<feature type="region of interest" description="Disordered" evidence="11">
    <location>
        <begin position="74"/>
        <end position="96"/>
    </location>
</feature>
<dbReference type="SUPFAM" id="SSF63501">
    <property type="entry name" value="Frizzled cysteine-rich domain"/>
    <property type="match status" value="1"/>
</dbReference>
<dbReference type="InterPro" id="IPR002172">
    <property type="entry name" value="LDrepeatLR_classA_rpt"/>
</dbReference>
<evidence type="ECO:0000313" key="16">
    <source>
        <dbReference type="Proteomes" id="UP000694843"/>
    </source>
</evidence>
<dbReference type="InterPro" id="IPR001254">
    <property type="entry name" value="Trypsin_dom"/>
</dbReference>
<dbReference type="InterPro" id="IPR036055">
    <property type="entry name" value="LDL_receptor-like_sf"/>
</dbReference>
<keyword evidence="16" id="KW-1185">Reference proteome</keyword>
<evidence type="ECO:0000256" key="11">
    <source>
        <dbReference type="SAM" id="MobiDB-lite"/>
    </source>
</evidence>
<keyword evidence="6 12" id="KW-1133">Transmembrane helix</keyword>
<organism evidence="16 17">
    <name type="scientific">Hyalella azteca</name>
    <name type="common">Amphipod</name>
    <dbReference type="NCBI Taxonomy" id="294128"/>
    <lineage>
        <taxon>Eukaryota</taxon>
        <taxon>Metazoa</taxon>
        <taxon>Ecdysozoa</taxon>
        <taxon>Arthropoda</taxon>
        <taxon>Crustacea</taxon>
        <taxon>Multicrustacea</taxon>
        <taxon>Malacostraca</taxon>
        <taxon>Eumalacostraca</taxon>
        <taxon>Peracarida</taxon>
        <taxon>Amphipoda</taxon>
        <taxon>Senticaudata</taxon>
        <taxon>Talitrida</taxon>
        <taxon>Talitroidea</taxon>
        <taxon>Hyalellidae</taxon>
        <taxon>Hyalella</taxon>
    </lineage>
</organism>
<keyword evidence="4" id="KW-0378">Hydrolase</keyword>
<dbReference type="OrthoDB" id="5985572at2759"/>
<dbReference type="SMART" id="SM00192">
    <property type="entry name" value="LDLa"/>
    <property type="match status" value="2"/>
</dbReference>
<dbReference type="InterPro" id="IPR043504">
    <property type="entry name" value="Peptidase_S1_PA_chymotrypsin"/>
</dbReference>
<comment type="caution">
    <text evidence="10">Lacks conserved residue(s) required for the propagation of feature annotation.</text>
</comment>
<evidence type="ECO:0000259" key="14">
    <source>
        <dbReference type="PROSITE" id="PS50038"/>
    </source>
</evidence>
<evidence type="ECO:0000256" key="8">
    <source>
        <dbReference type="ARBA" id="ARBA00023157"/>
    </source>
</evidence>
<keyword evidence="7 12" id="KW-0472">Membrane</keyword>
<dbReference type="OMA" id="MAPCENI"/>
<dbReference type="GO" id="GO:0005886">
    <property type="term" value="C:plasma membrane"/>
    <property type="evidence" value="ECO:0007669"/>
    <property type="project" value="UniProtKB-SubCell"/>
</dbReference>
<reference evidence="17" key="1">
    <citation type="submission" date="2025-08" db="UniProtKB">
        <authorList>
            <consortium name="RefSeq"/>
        </authorList>
    </citation>
    <scope>IDENTIFICATION</scope>
    <source>
        <tissue evidence="17">Whole organism</tissue>
    </source>
</reference>
<dbReference type="InterPro" id="IPR020067">
    <property type="entry name" value="Frizzled_dom"/>
</dbReference>
<dbReference type="PROSITE" id="PS01209">
    <property type="entry name" value="LDLRA_1"/>
    <property type="match status" value="1"/>
</dbReference>
<comment type="subcellular location">
    <subcellularLocation>
        <location evidence="1">Cell membrane</location>
        <topology evidence="1">Single-pass type II membrane protein</topology>
    </subcellularLocation>
</comment>
<evidence type="ECO:0000256" key="6">
    <source>
        <dbReference type="ARBA" id="ARBA00022989"/>
    </source>
</evidence>
<feature type="domain" description="Peptidase S1" evidence="15">
    <location>
        <begin position="746"/>
        <end position="996"/>
    </location>
</feature>
<dbReference type="PROSITE" id="PS50038">
    <property type="entry name" value="FZ"/>
    <property type="match status" value="1"/>
</dbReference>
<dbReference type="CDD" id="cd00112">
    <property type="entry name" value="LDLa"/>
    <property type="match status" value="2"/>
</dbReference>
<dbReference type="SUPFAM" id="SSF82671">
    <property type="entry name" value="SEA domain"/>
    <property type="match status" value="1"/>
</dbReference>
<dbReference type="SMART" id="SM00063">
    <property type="entry name" value="FRI"/>
    <property type="match status" value="1"/>
</dbReference>
<dbReference type="InterPro" id="IPR036364">
    <property type="entry name" value="SEA_dom_sf"/>
</dbReference>
<feature type="domain" description="FZ" evidence="14">
    <location>
        <begin position="428"/>
        <end position="560"/>
    </location>
</feature>
<feature type="compositionally biased region" description="Pro residues" evidence="11">
    <location>
        <begin position="45"/>
        <end position="54"/>
    </location>
</feature>
<dbReference type="InterPro" id="IPR023415">
    <property type="entry name" value="LDLR_class-A_CS"/>
</dbReference>
<evidence type="ECO:0000256" key="12">
    <source>
        <dbReference type="SAM" id="Phobius"/>
    </source>
</evidence>
<proteinExistence type="predicted"/>
<feature type="transmembrane region" description="Helical" evidence="12">
    <location>
        <begin position="156"/>
        <end position="179"/>
    </location>
</feature>
<evidence type="ECO:0000256" key="9">
    <source>
        <dbReference type="PROSITE-ProRule" id="PRU00090"/>
    </source>
</evidence>
<evidence type="ECO:0000256" key="2">
    <source>
        <dbReference type="ARBA" id="ARBA00022670"/>
    </source>
</evidence>
<dbReference type="PROSITE" id="PS50068">
    <property type="entry name" value="LDLRA_2"/>
    <property type="match status" value="2"/>
</dbReference>
<dbReference type="Gene3D" id="1.10.2000.10">
    <property type="entry name" value="Frizzled cysteine-rich domain"/>
    <property type="match status" value="1"/>
</dbReference>
<evidence type="ECO:0000259" key="13">
    <source>
        <dbReference type="PROSITE" id="PS50024"/>
    </source>
</evidence>
<dbReference type="PANTHER" id="PTHR24252">
    <property type="entry name" value="ACROSIN-RELATED"/>
    <property type="match status" value="1"/>
</dbReference>
<dbReference type="PROSITE" id="PS50024">
    <property type="entry name" value="SEA"/>
    <property type="match status" value="1"/>
</dbReference>
<evidence type="ECO:0000256" key="10">
    <source>
        <dbReference type="PROSITE-ProRule" id="PRU00124"/>
    </source>
</evidence>
<evidence type="ECO:0000256" key="7">
    <source>
        <dbReference type="ARBA" id="ARBA00023136"/>
    </source>
</evidence>
<dbReference type="PANTHER" id="PTHR24252:SF17">
    <property type="entry name" value="SUPPRESSOR OF TUMORIGENICITY 14 PROTEIN HOMOLOG-RELATED"/>
    <property type="match status" value="1"/>
</dbReference>
<feature type="domain" description="SEA" evidence="13">
    <location>
        <begin position="258"/>
        <end position="382"/>
    </location>
</feature>
<keyword evidence="2" id="KW-0645">Protease</keyword>
<dbReference type="Pfam" id="PF01390">
    <property type="entry name" value="SEA"/>
    <property type="match status" value="1"/>
</dbReference>
<dbReference type="SUPFAM" id="SSF50494">
    <property type="entry name" value="Trypsin-like serine proteases"/>
    <property type="match status" value="1"/>
</dbReference>
<feature type="region of interest" description="Disordered" evidence="11">
    <location>
        <begin position="1"/>
        <end position="61"/>
    </location>
</feature>
<dbReference type="GO" id="GO:0004252">
    <property type="term" value="F:serine-type endopeptidase activity"/>
    <property type="evidence" value="ECO:0007669"/>
    <property type="project" value="InterPro"/>
</dbReference>
<dbReference type="SMART" id="SM00020">
    <property type="entry name" value="Tryp_SPc"/>
    <property type="match status" value="1"/>
</dbReference>
<evidence type="ECO:0000313" key="17">
    <source>
        <dbReference type="RefSeq" id="XP_047738739.1"/>
    </source>
</evidence>
<dbReference type="RefSeq" id="XP_047738739.1">
    <property type="nucleotide sequence ID" value="XM_047882783.1"/>
</dbReference>
<dbReference type="Gene3D" id="2.40.10.10">
    <property type="entry name" value="Trypsin-like serine proteases"/>
    <property type="match status" value="1"/>
</dbReference>
<feature type="disulfide bond" evidence="10">
    <location>
        <begin position="609"/>
        <end position="624"/>
    </location>
</feature>
<protein>
    <submittedName>
        <fullName evidence="17">Atrial natriuretic peptide-converting enzyme</fullName>
    </submittedName>
</protein>
<feature type="compositionally biased region" description="Basic and acidic residues" evidence="11">
    <location>
        <begin position="27"/>
        <end position="42"/>
    </location>
</feature>
<keyword evidence="5" id="KW-0735">Signal-anchor</keyword>
<dbReference type="CDD" id="cd07066">
    <property type="entry name" value="CRD_FZ"/>
    <property type="match status" value="1"/>
</dbReference>
<dbReference type="Pfam" id="PF00089">
    <property type="entry name" value="Trypsin"/>
    <property type="match status" value="1"/>
</dbReference>
<evidence type="ECO:0000256" key="3">
    <source>
        <dbReference type="ARBA" id="ARBA00022692"/>
    </source>
</evidence>
<dbReference type="PROSITE" id="PS50240">
    <property type="entry name" value="TRYPSIN_DOM"/>
    <property type="match status" value="1"/>
</dbReference>
<name>A0A979FNU3_HYAAZ</name>
<feature type="disulfide bond" evidence="10">
    <location>
        <begin position="571"/>
        <end position="586"/>
    </location>
</feature>
<accession>A0A979FNU3</accession>
<evidence type="ECO:0000259" key="15">
    <source>
        <dbReference type="PROSITE" id="PS50240"/>
    </source>
</evidence>
<evidence type="ECO:0000256" key="5">
    <source>
        <dbReference type="ARBA" id="ARBA00022968"/>
    </source>
</evidence>
<evidence type="ECO:0000256" key="4">
    <source>
        <dbReference type="ARBA" id="ARBA00022801"/>
    </source>
</evidence>
<feature type="disulfide bond" evidence="9">
    <location>
        <begin position="433"/>
        <end position="494"/>
    </location>
</feature>
<dbReference type="InterPro" id="IPR009003">
    <property type="entry name" value="Peptidase_S1_PA"/>
</dbReference>
<gene>
    <name evidence="17" type="primary">LOC108678779</name>
</gene>
<dbReference type="GeneID" id="108678779"/>
<dbReference type="InterPro" id="IPR000082">
    <property type="entry name" value="SEA_dom"/>
</dbReference>
<feature type="disulfide bond" evidence="9">
    <location>
        <begin position="441"/>
        <end position="487"/>
    </location>
</feature>
<dbReference type="GO" id="GO:0006508">
    <property type="term" value="P:proteolysis"/>
    <property type="evidence" value="ECO:0007669"/>
    <property type="project" value="UniProtKB-KW"/>
</dbReference>